<comment type="caution">
    <text evidence="2">The sequence shown here is derived from an EMBL/GenBank/DDBJ whole genome shotgun (WGS) entry which is preliminary data.</text>
</comment>
<dbReference type="PIRSF" id="PIRSF001439">
    <property type="entry name" value="CryM"/>
    <property type="match status" value="1"/>
</dbReference>
<dbReference type="InterPro" id="IPR036291">
    <property type="entry name" value="NAD(P)-bd_dom_sf"/>
</dbReference>
<dbReference type="GO" id="GO:0019752">
    <property type="term" value="P:carboxylic acid metabolic process"/>
    <property type="evidence" value="ECO:0007669"/>
    <property type="project" value="UniProtKB-ARBA"/>
</dbReference>
<dbReference type="InterPro" id="IPR003462">
    <property type="entry name" value="ODC_Mu_crystall"/>
</dbReference>
<reference evidence="2 3" key="1">
    <citation type="journal article" date="2019" name="Environ. Microbiol.">
        <title>Species interactions and distinct microbial communities in high Arctic permafrost affected cryosols are associated with the CH4 and CO2 gas fluxes.</title>
        <authorList>
            <person name="Altshuler I."/>
            <person name="Hamel J."/>
            <person name="Turney S."/>
            <person name="Magnuson E."/>
            <person name="Levesque R."/>
            <person name="Greer C."/>
            <person name="Whyte L.G."/>
        </authorList>
    </citation>
    <scope>NUCLEOTIDE SEQUENCE [LARGE SCALE GENOMIC DNA]</scope>
    <source>
        <strain evidence="2 3">E3</strain>
    </source>
</reference>
<evidence type="ECO:0000256" key="1">
    <source>
        <dbReference type="ARBA" id="ARBA00008903"/>
    </source>
</evidence>
<accession>A0A502I146</accession>
<dbReference type="Gene3D" id="3.40.50.720">
    <property type="entry name" value="NAD(P)-binding Rossmann-like Domain"/>
    <property type="match status" value="1"/>
</dbReference>
<dbReference type="PANTHER" id="PTHR13812">
    <property type="entry name" value="KETIMINE REDUCTASE MU-CRYSTALLIN"/>
    <property type="match status" value="1"/>
</dbReference>
<dbReference type="Gene3D" id="3.30.1780.10">
    <property type="entry name" value="ornithine cyclodeaminase, domain 1"/>
    <property type="match status" value="1"/>
</dbReference>
<dbReference type="Proteomes" id="UP000317933">
    <property type="component" value="Unassembled WGS sequence"/>
</dbReference>
<organism evidence="2 3">
    <name type="scientific">Pseudomonas arsenicoxydans</name>
    <dbReference type="NCBI Taxonomy" id="702115"/>
    <lineage>
        <taxon>Bacteria</taxon>
        <taxon>Pseudomonadati</taxon>
        <taxon>Pseudomonadota</taxon>
        <taxon>Gammaproteobacteria</taxon>
        <taxon>Pseudomonadales</taxon>
        <taxon>Pseudomonadaceae</taxon>
        <taxon>Pseudomonas</taxon>
    </lineage>
</organism>
<gene>
    <name evidence="2" type="ORF">EAH78_05935</name>
</gene>
<protein>
    <submittedName>
        <fullName evidence="2">Ornithine cyclodeaminase family protein</fullName>
    </submittedName>
</protein>
<proteinExistence type="inferred from homology"/>
<dbReference type="Pfam" id="PF02423">
    <property type="entry name" value="OCD_Mu_crystall"/>
    <property type="match status" value="1"/>
</dbReference>
<dbReference type="GO" id="GO:0016491">
    <property type="term" value="F:oxidoreductase activity"/>
    <property type="evidence" value="ECO:0007669"/>
    <property type="project" value="UniProtKB-ARBA"/>
</dbReference>
<dbReference type="InterPro" id="IPR023401">
    <property type="entry name" value="ODC_N"/>
</dbReference>
<dbReference type="FunFam" id="3.40.50.720:FF:000311">
    <property type="entry name" value="Ornithine cyclodeaminase"/>
    <property type="match status" value="1"/>
</dbReference>
<dbReference type="RefSeq" id="WP_140666609.1">
    <property type="nucleotide sequence ID" value="NZ_RCZE01000002.1"/>
</dbReference>
<dbReference type="EMBL" id="RCZE01000002">
    <property type="protein sequence ID" value="TPG80739.1"/>
    <property type="molecule type" value="Genomic_DNA"/>
</dbReference>
<dbReference type="GO" id="GO:0005737">
    <property type="term" value="C:cytoplasm"/>
    <property type="evidence" value="ECO:0007669"/>
    <property type="project" value="TreeGrafter"/>
</dbReference>
<dbReference type="PANTHER" id="PTHR13812:SF19">
    <property type="entry name" value="KETIMINE REDUCTASE MU-CRYSTALLIN"/>
    <property type="match status" value="1"/>
</dbReference>
<comment type="similarity">
    <text evidence="1">Belongs to the ornithine cyclodeaminase/mu-crystallin family.</text>
</comment>
<evidence type="ECO:0000313" key="3">
    <source>
        <dbReference type="Proteomes" id="UP000317933"/>
    </source>
</evidence>
<evidence type="ECO:0000313" key="2">
    <source>
        <dbReference type="EMBL" id="TPG80739.1"/>
    </source>
</evidence>
<name>A0A502I146_9PSED</name>
<dbReference type="NCBIfam" id="NF004793">
    <property type="entry name" value="PRK06141.1"/>
    <property type="match status" value="1"/>
</dbReference>
<sequence length="322" mass="34445">MYLDAQKVAAALPWPALIDSLSHIFTQPVHSPVRHHHRIDLPDAPAAMMLLMPAWIEGQYLGVKQVNVFPGNNASGLPALSSNYLLSCGKTGQPLAQLEGNELTARRTAAASALASRYLSRPDASRLLMVGSGRMARYLVPAHCSVRNITQVTVTDLSLASAQKFAEELRSTGLQANAISLDQLEQATANADIISCATLSTEPLIYGDWLQPGVHLDLIGSFTPTMREADDVAVQRCDVFVDTRAGALAESGDLIIPMSNGKLTTSDILAEFTELCAGTHRGRAQLENPDSAMTLFKSVGASIEDLAAAILAYERVSAHQNA</sequence>
<dbReference type="SUPFAM" id="SSF51735">
    <property type="entry name" value="NAD(P)-binding Rossmann-fold domains"/>
    <property type="match status" value="1"/>
</dbReference>
<dbReference type="AlphaFoldDB" id="A0A502I146"/>